<feature type="transmembrane region" description="Helical" evidence="2">
    <location>
        <begin position="211"/>
        <end position="229"/>
    </location>
</feature>
<sequence>MFIFFVFVVIFILFYRFYKINNELKQKIGLLEQQLLDFKSRLLDLEKKEHNLPDKKGVSLVQQGENRSNEMEIVNESSIQSTEESVGELGEKQAVYFTVPVAEPVKKKKETKRKSRTRTEWEMLIGGKWLNWIGAVALFLGVAFFMKYAFDNNWINEIARVMIGAIFGGSLLFIGGRFEKKGLTIFSQGLVGTGVAVLYAAVFAAYNFYGLLPQLTAMIAMLVVTMLCFQQAIHYQSLPVASLGWIGAFGTPFLLSGEGSVIGLMSYLALILTGMLALVRKKHNWMILYYLSFFTTYLIFFSMSLLSNEEEVSVYLGFLICFWFLFYLFDMWFLFFTKTQKREKTVGIINTIMLAYGLLLHLTSMSASHTVVSISLFLVGIVYFLPIAIFHYLKKLNQANHWQVARQGITFLMFIIIATYHYFDLPAFLFVTCLEVAIIIWWGLHYQVKFVERFGLGVLSFVSVTIFLYTISSSLQGELVTNWIFGNVLLCSIVLLYSAHWYNQKSVKKIRNSLHAVWSILLFAGIYVEGHIISLQLFPRNYTPLLGSRITAWNDPLHLSYMTDLMVVFCLLVYAVMVLYFALKRNVHYLVVTSNAMLGAMLLYLIVSGVSYPVWEFYTPVWNIRVLVFVLSVVLLYVSYRLWKGLDLQHPWYKWFRLSVILAMVLLLFEIITVEIIDGFAKQIHIATKENSTAQHLENQQFYSVVLVWILCSIPMYVLGVKLRYRLLTYVGLSTLGLGTIPILFQGISYYSYHHFVPVVNLRFLSFICVIGVFVFFYHYLKKDQQISRDPYLWYIRQSVFFLGVFVVFLCVTMEISDTFESTVLRLGTQNAEVVKWSNLQQLSISIAWLLLSCFFLWIGIWKKKQSVRIMSICIFGLSILKIFLFDLSFLTTLYRIFSFMGLGIILLAVSFVYQKYKHWFLNEEAK</sequence>
<dbReference type="Pfam" id="PF10101">
    <property type="entry name" value="DUF2339"/>
    <property type="match status" value="2"/>
</dbReference>
<feature type="transmembrane region" description="Helical" evidence="2">
    <location>
        <begin position="312"/>
        <end position="335"/>
    </location>
</feature>
<feature type="transmembrane region" description="Helical" evidence="2">
    <location>
        <begin position="868"/>
        <end position="888"/>
    </location>
</feature>
<feature type="transmembrane region" description="Helical" evidence="2">
    <location>
        <begin position="129"/>
        <end position="146"/>
    </location>
</feature>
<feature type="transmembrane region" description="Helical" evidence="2">
    <location>
        <begin position="451"/>
        <end position="471"/>
    </location>
</feature>
<feature type="transmembrane region" description="Helical" evidence="2">
    <location>
        <begin position="183"/>
        <end position="205"/>
    </location>
</feature>
<feature type="transmembrane region" description="Helical" evidence="2">
    <location>
        <begin position="701"/>
        <end position="720"/>
    </location>
</feature>
<feature type="transmembrane region" description="Helical" evidence="2">
    <location>
        <begin position="404"/>
        <end position="421"/>
    </location>
</feature>
<feature type="transmembrane region" description="Helical" evidence="2">
    <location>
        <begin position="427"/>
        <end position="444"/>
    </location>
</feature>
<dbReference type="InterPro" id="IPR019286">
    <property type="entry name" value="DUF2339_TM"/>
</dbReference>
<feature type="transmembrane region" description="Helical" evidence="2">
    <location>
        <begin position="238"/>
        <end position="255"/>
    </location>
</feature>
<feature type="transmembrane region" description="Helical" evidence="2">
    <location>
        <begin position="843"/>
        <end position="861"/>
    </location>
</feature>
<feature type="transmembrane region" description="Helical" evidence="2">
    <location>
        <begin position="621"/>
        <end position="643"/>
    </location>
</feature>
<keyword evidence="2" id="KW-0812">Transmembrane</keyword>
<feature type="transmembrane region" description="Helical" evidence="2">
    <location>
        <begin position="158"/>
        <end position="176"/>
    </location>
</feature>
<protein>
    <submittedName>
        <fullName evidence="3">DUF2339 domain-containing protein</fullName>
    </submittedName>
</protein>
<dbReference type="AlphaFoldDB" id="A0A6I4VWU2"/>
<dbReference type="PANTHER" id="PTHR38434">
    <property type="entry name" value="BLL2549 PROTEIN"/>
    <property type="match status" value="1"/>
</dbReference>
<feature type="transmembrane region" description="Helical" evidence="2">
    <location>
        <begin position="371"/>
        <end position="392"/>
    </location>
</feature>
<accession>A0A6I4VWU2</accession>
<feature type="transmembrane region" description="Helical" evidence="2">
    <location>
        <begin position="347"/>
        <end position="365"/>
    </location>
</feature>
<feature type="transmembrane region" description="Helical" evidence="2">
    <location>
        <begin position="558"/>
        <end position="583"/>
    </location>
</feature>
<dbReference type="RefSeq" id="WP_160801728.1">
    <property type="nucleotide sequence ID" value="NZ_WUUL01000007.1"/>
</dbReference>
<feature type="transmembrane region" description="Helical" evidence="2">
    <location>
        <begin position="793"/>
        <end position="816"/>
    </location>
</feature>
<dbReference type="EMBL" id="WUUL01000007">
    <property type="protein sequence ID" value="MXQ54370.1"/>
    <property type="molecule type" value="Genomic_DNA"/>
</dbReference>
<feature type="transmembrane region" description="Helical" evidence="2">
    <location>
        <begin position="514"/>
        <end position="538"/>
    </location>
</feature>
<feature type="coiled-coil region" evidence="1">
    <location>
        <begin position="21"/>
        <end position="48"/>
    </location>
</feature>
<feature type="transmembrane region" description="Helical" evidence="2">
    <location>
        <begin position="261"/>
        <end position="279"/>
    </location>
</feature>
<keyword evidence="2" id="KW-1133">Transmembrane helix</keyword>
<proteinExistence type="predicted"/>
<feature type="transmembrane region" description="Helical" evidence="2">
    <location>
        <begin position="894"/>
        <end position="914"/>
    </location>
</feature>
<keyword evidence="1" id="KW-0175">Coiled coil</keyword>
<feature type="transmembrane region" description="Helical" evidence="2">
    <location>
        <begin position="483"/>
        <end position="502"/>
    </location>
</feature>
<evidence type="ECO:0000313" key="4">
    <source>
        <dbReference type="Proteomes" id="UP000430692"/>
    </source>
</evidence>
<organism evidence="3 4">
    <name type="scientific">Shimazuella alba</name>
    <dbReference type="NCBI Taxonomy" id="2690964"/>
    <lineage>
        <taxon>Bacteria</taxon>
        <taxon>Bacillati</taxon>
        <taxon>Bacillota</taxon>
        <taxon>Bacilli</taxon>
        <taxon>Bacillales</taxon>
        <taxon>Thermoactinomycetaceae</taxon>
        <taxon>Shimazuella</taxon>
    </lineage>
</organism>
<feature type="transmembrane region" description="Helical" evidence="2">
    <location>
        <begin position="595"/>
        <end position="615"/>
    </location>
</feature>
<feature type="transmembrane region" description="Helical" evidence="2">
    <location>
        <begin position="760"/>
        <end position="781"/>
    </location>
</feature>
<feature type="transmembrane region" description="Helical" evidence="2">
    <location>
        <begin position="655"/>
        <end position="681"/>
    </location>
</feature>
<name>A0A6I4VWU2_9BACL</name>
<evidence type="ECO:0000256" key="1">
    <source>
        <dbReference type="SAM" id="Coils"/>
    </source>
</evidence>
<evidence type="ECO:0000256" key="2">
    <source>
        <dbReference type="SAM" id="Phobius"/>
    </source>
</evidence>
<comment type="caution">
    <text evidence="3">The sequence shown here is derived from an EMBL/GenBank/DDBJ whole genome shotgun (WGS) entry which is preliminary data.</text>
</comment>
<keyword evidence="4" id="KW-1185">Reference proteome</keyword>
<dbReference type="PANTHER" id="PTHR38434:SF1">
    <property type="entry name" value="BLL2549 PROTEIN"/>
    <property type="match status" value="1"/>
</dbReference>
<keyword evidence="2" id="KW-0472">Membrane</keyword>
<feature type="transmembrane region" description="Helical" evidence="2">
    <location>
        <begin position="727"/>
        <end position="748"/>
    </location>
</feature>
<reference evidence="3 4" key="1">
    <citation type="submission" date="2019-12" db="EMBL/GenBank/DDBJ databases">
        <title>Whole-genome analyses of novel actinobacteria.</title>
        <authorList>
            <person name="Sahin N."/>
            <person name="Saygin H."/>
        </authorList>
    </citation>
    <scope>NUCLEOTIDE SEQUENCE [LARGE SCALE GENOMIC DNA]</scope>
    <source>
        <strain evidence="3 4">KC615</strain>
    </source>
</reference>
<feature type="transmembrane region" description="Helical" evidence="2">
    <location>
        <begin position="286"/>
        <end position="306"/>
    </location>
</feature>
<evidence type="ECO:0000313" key="3">
    <source>
        <dbReference type="EMBL" id="MXQ54370.1"/>
    </source>
</evidence>
<dbReference type="Proteomes" id="UP000430692">
    <property type="component" value="Unassembled WGS sequence"/>
</dbReference>
<gene>
    <name evidence="3" type="ORF">GSM42_11735</name>
</gene>